<dbReference type="RefSeq" id="WP_344028767.1">
    <property type="nucleotide sequence ID" value="NZ_BAAAOB010000001.1"/>
</dbReference>
<protein>
    <submittedName>
        <fullName evidence="2">Uncharacterized protein</fullName>
    </submittedName>
</protein>
<feature type="transmembrane region" description="Helical" evidence="1">
    <location>
        <begin position="20"/>
        <end position="44"/>
    </location>
</feature>
<proteinExistence type="predicted"/>
<name>A0ABN2L8A1_9MICO</name>
<keyword evidence="1" id="KW-1133">Transmembrane helix</keyword>
<evidence type="ECO:0000313" key="3">
    <source>
        <dbReference type="Proteomes" id="UP001500851"/>
    </source>
</evidence>
<dbReference type="EMBL" id="BAAAOB010000001">
    <property type="protein sequence ID" value="GAA1778772.1"/>
    <property type="molecule type" value="Genomic_DNA"/>
</dbReference>
<dbReference type="Proteomes" id="UP001500851">
    <property type="component" value="Unassembled WGS sequence"/>
</dbReference>
<sequence length="126" mass="13281">MLLPLVGIFLEAPWSLLYALFYLLIPCFILSTGAGLLSALGAFVGQWISGGRTEPGGFPAADRVLPLSLGGLIGGLPLWGFLSWVCQSNAIVVALILLGACVLAVLLGGVTWLVVRPRRPEAPRNL</sequence>
<comment type="caution">
    <text evidence="2">The sequence shown here is derived from an EMBL/GenBank/DDBJ whole genome shotgun (WGS) entry which is preliminary data.</text>
</comment>
<gene>
    <name evidence="2" type="ORF">GCM10009768_04590</name>
</gene>
<accession>A0ABN2L8A1</accession>
<evidence type="ECO:0000256" key="1">
    <source>
        <dbReference type="SAM" id="Phobius"/>
    </source>
</evidence>
<keyword evidence="1" id="KW-0472">Membrane</keyword>
<feature type="transmembrane region" description="Helical" evidence="1">
    <location>
        <begin position="91"/>
        <end position="115"/>
    </location>
</feature>
<feature type="transmembrane region" description="Helical" evidence="1">
    <location>
        <begin position="64"/>
        <end position="85"/>
    </location>
</feature>
<organism evidence="2 3">
    <name type="scientific">Leucobacter iarius</name>
    <dbReference type="NCBI Taxonomy" id="333963"/>
    <lineage>
        <taxon>Bacteria</taxon>
        <taxon>Bacillati</taxon>
        <taxon>Actinomycetota</taxon>
        <taxon>Actinomycetes</taxon>
        <taxon>Micrococcales</taxon>
        <taxon>Microbacteriaceae</taxon>
        <taxon>Leucobacter</taxon>
    </lineage>
</organism>
<reference evidence="2 3" key="1">
    <citation type="journal article" date="2019" name="Int. J. Syst. Evol. Microbiol.">
        <title>The Global Catalogue of Microorganisms (GCM) 10K type strain sequencing project: providing services to taxonomists for standard genome sequencing and annotation.</title>
        <authorList>
            <consortium name="The Broad Institute Genomics Platform"/>
            <consortium name="The Broad Institute Genome Sequencing Center for Infectious Disease"/>
            <person name="Wu L."/>
            <person name="Ma J."/>
        </authorList>
    </citation>
    <scope>NUCLEOTIDE SEQUENCE [LARGE SCALE GENOMIC DNA]</scope>
    <source>
        <strain evidence="2 3">JCM 14736</strain>
    </source>
</reference>
<keyword evidence="1" id="KW-0812">Transmembrane</keyword>
<evidence type="ECO:0000313" key="2">
    <source>
        <dbReference type="EMBL" id="GAA1778772.1"/>
    </source>
</evidence>
<keyword evidence="3" id="KW-1185">Reference proteome</keyword>